<accession>A0A9E7JAC4</accession>
<proteinExistence type="inferred from homology"/>
<dbReference type="OrthoDB" id="191139at2759"/>
<dbReference type="AlphaFoldDB" id="A0A9E7JAC4"/>
<evidence type="ECO:0000256" key="1">
    <source>
        <dbReference type="ARBA" id="ARBA00006484"/>
    </source>
</evidence>
<dbReference type="CDD" id="cd05327">
    <property type="entry name" value="retinol-DH_like_SDR_c_like"/>
    <property type="match status" value="1"/>
</dbReference>
<evidence type="ECO:0000313" key="4">
    <source>
        <dbReference type="EMBL" id="URD73799.1"/>
    </source>
</evidence>
<dbReference type="PRINTS" id="PR00080">
    <property type="entry name" value="SDRFAMILY"/>
</dbReference>
<keyword evidence="5" id="KW-1185">Reference proteome</keyword>
<evidence type="ECO:0000256" key="3">
    <source>
        <dbReference type="RuleBase" id="RU000363"/>
    </source>
</evidence>
<dbReference type="PANTHER" id="PTHR24320:SF198">
    <property type="entry name" value="NAD(P)-BINDING ROSSMANN-FOLD SUPERFAMILY PROTEIN"/>
    <property type="match status" value="1"/>
</dbReference>
<sequence length="341" mass="37786">MRETLRYLLGVAGPSGFGSSCTGEQVTQDIYCSNPSTLTAIITGATSGIGAETARVLAKRRLRLVIPARDLKRAAEVKDWIQGESPEAEIILMEMDLSSFASINRFCSMFLSLGLPLNILVNNAGKYCKKLQLTEDKFEMTFATNYLGNKDMHACRHYLLTQNLVEKMIETSARTGIEGRIVNVSSVIHTWVKRGRFKLSHMLNPKDFNGTQAYAHSKLANIMHAKELARRLRGRNAMVTINAVHPGVVKTGIIRDHKGLITDSVFFLASRLLKSTSQGASTTCYVALSPQLIGVSGKYFVDCNESSCSSLAGNEFEARTLWQKTHALVRDHVRQTRRAKN</sequence>
<dbReference type="PRINTS" id="PR00081">
    <property type="entry name" value="GDHRDH"/>
</dbReference>
<name>A0A9E7JAC4_9LILI</name>
<dbReference type="InterPro" id="IPR002347">
    <property type="entry name" value="SDR_fam"/>
</dbReference>
<organism evidence="4 5">
    <name type="scientific">Musa troglodytarum</name>
    <name type="common">fe'i banana</name>
    <dbReference type="NCBI Taxonomy" id="320322"/>
    <lineage>
        <taxon>Eukaryota</taxon>
        <taxon>Viridiplantae</taxon>
        <taxon>Streptophyta</taxon>
        <taxon>Embryophyta</taxon>
        <taxon>Tracheophyta</taxon>
        <taxon>Spermatophyta</taxon>
        <taxon>Magnoliopsida</taxon>
        <taxon>Liliopsida</taxon>
        <taxon>Zingiberales</taxon>
        <taxon>Musaceae</taxon>
        <taxon>Musa</taxon>
    </lineage>
</organism>
<comment type="similarity">
    <text evidence="1 3">Belongs to the short-chain dehydrogenases/reductases (SDR) family.</text>
</comment>
<evidence type="ECO:0000256" key="2">
    <source>
        <dbReference type="ARBA" id="ARBA00023002"/>
    </source>
</evidence>
<evidence type="ECO:0000313" key="5">
    <source>
        <dbReference type="Proteomes" id="UP001055439"/>
    </source>
</evidence>
<dbReference type="Gene3D" id="3.40.50.720">
    <property type="entry name" value="NAD(P)-binding Rossmann-like Domain"/>
    <property type="match status" value="1"/>
</dbReference>
<protein>
    <submittedName>
        <fullName evidence="4">Dehydrogenase</fullName>
    </submittedName>
</protein>
<dbReference type="Pfam" id="PF00106">
    <property type="entry name" value="adh_short"/>
    <property type="match status" value="1"/>
</dbReference>
<dbReference type="PANTHER" id="PTHR24320">
    <property type="entry name" value="RETINOL DEHYDROGENASE"/>
    <property type="match status" value="1"/>
</dbReference>
<dbReference type="EMBL" id="CP097502">
    <property type="protein sequence ID" value="URD73799.1"/>
    <property type="molecule type" value="Genomic_DNA"/>
</dbReference>
<dbReference type="GO" id="GO:0016491">
    <property type="term" value="F:oxidoreductase activity"/>
    <property type="evidence" value="ECO:0007669"/>
    <property type="project" value="UniProtKB-KW"/>
</dbReference>
<dbReference type="Proteomes" id="UP001055439">
    <property type="component" value="Chromosome 1"/>
</dbReference>
<dbReference type="InterPro" id="IPR036291">
    <property type="entry name" value="NAD(P)-bd_dom_sf"/>
</dbReference>
<keyword evidence="2" id="KW-0560">Oxidoreductase</keyword>
<dbReference type="SUPFAM" id="SSF51735">
    <property type="entry name" value="NAD(P)-binding Rossmann-fold domains"/>
    <property type="match status" value="1"/>
</dbReference>
<gene>
    <name evidence="4" type="ORF">MUK42_09486</name>
</gene>
<dbReference type="PROSITE" id="PS51257">
    <property type="entry name" value="PROKAR_LIPOPROTEIN"/>
    <property type="match status" value="1"/>
</dbReference>
<reference evidence="4" key="1">
    <citation type="submission" date="2022-05" db="EMBL/GenBank/DDBJ databases">
        <title>The Musa troglodytarum L. genome provides insights into the mechanism of non-climacteric behaviour and enrichment of carotenoids.</title>
        <authorList>
            <person name="Wang J."/>
        </authorList>
    </citation>
    <scope>NUCLEOTIDE SEQUENCE</scope>
    <source>
        <tissue evidence="4">Leaf</tissue>
    </source>
</reference>